<reference evidence="3" key="2">
    <citation type="journal article" date="2016" name="Data Brief">
        <title>Curated eutherian third party data gene data sets.</title>
        <authorList>
            <person name="Premzl M."/>
        </authorList>
    </citation>
    <scope>NUCLEOTIDE SEQUENCE</scope>
</reference>
<dbReference type="InterPro" id="IPR036816">
    <property type="entry name" value="RNaseA-like_dom_sf"/>
</dbReference>
<dbReference type="InterPro" id="IPR001427">
    <property type="entry name" value="RNaseA"/>
</dbReference>
<reference evidence="3" key="3">
    <citation type="journal article" date="2019" name="Gene Rep">
        <title>Eutherian third-party data gene collections.</title>
        <authorList>
            <person name="Premzl M."/>
        </authorList>
    </citation>
    <scope>NUCLEOTIDE SEQUENCE</scope>
</reference>
<dbReference type="EMBL" id="HG328933">
    <property type="protein sequence ID" value="CDG32009.1"/>
    <property type="molecule type" value="Genomic_DNA"/>
</dbReference>
<dbReference type="InterPro" id="IPR023412">
    <property type="entry name" value="RNaseA_domain"/>
</dbReference>
<evidence type="ECO:0000313" key="3">
    <source>
        <dbReference type="EMBL" id="CDG32009.1"/>
    </source>
</evidence>
<dbReference type="PANTHER" id="PTHR11437">
    <property type="entry name" value="RIBONUCLEASE"/>
    <property type="match status" value="1"/>
</dbReference>
<organism evidence="3">
    <name type="scientific">Otolemur garnettii</name>
    <name type="common">Small-eared galago</name>
    <name type="synonym">Garnett's greater bushbaby</name>
    <dbReference type="NCBI Taxonomy" id="30611"/>
    <lineage>
        <taxon>Eukaryota</taxon>
        <taxon>Metazoa</taxon>
        <taxon>Chordata</taxon>
        <taxon>Craniata</taxon>
        <taxon>Vertebrata</taxon>
        <taxon>Euteleostomi</taxon>
        <taxon>Mammalia</taxon>
        <taxon>Eutheria</taxon>
        <taxon>Euarchontoglires</taxon>
        <taxon>Primates</taxon>
        <taxon>Strepsirrhini</taxon>
        <taxon>Lorisiformes</taxon>
        <taxon>Galagidae</taxon>
        <taxon>Otolemur</taxon>
    </lineage>
</organism>
<dbReference type="GO" id="GO:0003676">
    <property type="term" value="F:nucleic acid binding"/>
    <property type="evidence" value="ECO:0007669"/>
    <property type="project" value="InterPro"/>
</dbReference>
<proteinExistence type="inferred from homology"/>
<dbReference type="Pfam" id="PF00074">
    <property type="entry name" value="RnaseA"/>
    <property type="match status" value="1"/>
</dbReference>
<comment type="similarity">
    <text evidence="1">Belongs to the pancreatic ribonuclease family.</text>
</comment>
<dbReference type="Gene3D" id="3.10.130.10">
    <property type="entry name" value="Ribonuclease A-like domain"/>
    <property type="match status" value="1"/>
</dbReference>
<gene>
    <name evidence="3" type="primary">RAJ1</name>
</gene>
<evidence type="ECO:0000256" key="1">
    <source>
        <dbReference type="ARBA" id="ARBA00005600"/>
    </source>
</evidence>
<dbReference type="AlphaFoldDB" id="W0UVC1"/>
<evidence type="ECO:0000259" key="2">
    <source>
        <dbReference type="Pfam" id="PF00074"/>
    </source>
</evidence>
<dbReference type="GO" id="GO:0050830">
    <property type="term" value="P:defense response to Gram-positive bacterium"/>
    <property type="evidence" value="ECO:0007669"/>
    <property type="project" value="TreeGrafter"/>
</dbReference>
<protein>
    <submittedName>
        <fullName evidence="3">Ribonuclease A J1</fullName>
    </submittedName>
</protein>
<accession>W0UVC1</accession>
<sequence>MLISFLTFSFHLYYRRNYTRSEMETFSLLLLGLGLVLAGVSENIMEIIKEEFTEEEMKCDMPRSGKEKTIVEVLMNLTLVDKNTSLSTSKDAISSSSMTFRRLHYSIPKGNSSGDGKGCSNDMTVWRKVSEANGSCGSSNNFIPGSLEVIPGVHKAPSCKFEQNPGLSCCGSPKLENTMCQLTSGKQFPRCPYHSVTSLKKMLTVLTGHSLMSWLVSGSKL</sequence>
<name>W0UVC1_OTOGA</name>
<dbReference type="SUPFAM" id="SSF54076">
    <property type="entry name" value="RNase A-like"/>
    <property type="match status" value="1"/>
</dbReference>
<dbReference type="PANTHER" id="PTHR11437:SF22">
    <property type="entry name" value="RIBONUCLEASE 11-RELATED"/>
    <property type="match status" value="1"/>
</dbReference>
<reference evidence="3" key="1">
    <citation type="journal article" date="2014" name="Mol. Genet. Genomics">
        <title>Comparative genomic analysis of eutherian ribonuclease A genes.</title>
        <authorList>
            <person name="Premzl M."/>
        </authorList>
    </citation>
    <scope>NUCLEOTIDE SEQUENCE</scope>
</reference>
<feature type="domain" description="Ribonuclease A-domain" evidence="2">
    <location>
        <begin position="97"/>
        <end position="202"/>
    </location>
</feature>